<name>A0A6C0BHG1_9ZZZZ</name>
<proteinExistence type="predicted"/>
<dbReference type="Gene3D" id="3.40.50.300">
    <property type="entry name" value="P-loop containing nucleotide triphosphate hydrolases"/>
    <property type="match status" value="1"/>
</dbReference>
<sequence length="206" mass="23822">MDQNILQQLRRWDNTSVYPIILLGGPSGIGKTTQARILSHDLGIPYTSHDLHGNARNFIQHLSEILQEHHCAIVDRVFLDGNMTWIKNLKGIFPEEMEVALFPIFPVIQDELLEIAVQNMEKRTLALEASGYADEPNRNKCGKTVEGRRMILQKQINEIQRVPRAAYVEIVEKGVQRSIEDIALAYREALFKLLHQCHQRKKRKRY</sequence>
<accession>A0A6C0BHG1</accession>
<dbReference type="SUPFAM" id="SSF52540">
    <property type="entry name" value="P-loop containing nucleoside triphosphate hydrolases"/>
    <property type="match status" value="1"/>
</dbReference>
<dbReference type="AlphaFoldDB" id="A0A6C0BHG1"/>
<reference evidence="1" key="1">
    <citation type="journal article" date="2020" name="Nature">
        <title>Giant virus diversity and host interactions through global metagenomics.</title>
        <authorList>
            <person name="Schulz F."/>
            <person name="Roux S."/>
            <person name="Paez-Espino D."/>
            <person name="Jungbluth S."/>
            <person name="Walsh D.A."/>
            <person name="Denef V.J."/>
            <person name="McMahon K.D."/>
            <person name="Konstantinidis K.T."/>
            <person name="Eloe-Fadrosh E.A."/>
            <person name="Kyrpides N.C."/>
            <person name="Woyke T."/>
        </authorList>
    </citation>
    <scope>NUCLEOTIDE SEQUENCE</scope>
    <source>
        <strain evidence="1">GVMAG-M-3300013004-44</strain>
    </source>
</reference>
<evidence type="ECO:0000313" key="1">
    <source>
        <dbReference type="EMBL" id="QHS91164.1"/>
    </source>
</evidence>
<dbReference type="EMBL" id="MN739155">
    <property type="protein sequence ID" value="QHS91164.1"/>
    <property type="molecule type" value="Genomic_DNA"/>
</dbReference>
<protein>
    <submittedName>
        <fullName evidence="1">Uncharacterized protein</fullName>
    </submittedName>
</protein>
<organism evidence="1">
    <name type="scientific">viral metagenome</name>
    <dbReference type="NCBI Taxonomy" id="1070528"/>
    <lineage>
        <taxon>unclassified sequences</taxon>
        <taxon>metagenomes</taxon>
        <taxon>organismal metagenomes</taxon>
    </lineage>
</organism>
<dbReference type="InterPro" id="IPR027417">
    <property type="entry name" value="P-loop_NTPase"/>
</dbReference>